<comment type="caution">
    <text evidence="7">The sequence shown here is derived from an EMBL/GenBank/DDBJ whole genome shotgun (WGS) entry which is preliminary data.</text>
</comment>
<reference evidence="7 8" key="1">
    <citation type="submission" date="2019-03" db="EMBL/GenBank/DDBJ databases">
        <title>Draft genome sequence data and analysis of a Fermenting Bacterium, Soehngenia longevitae strain 1933PT, isolated from petroleum reservoir in Azerbaijan.</title>
        <authorList>
            <person name="Grouzdev D.S."/>
            <person name="Bidzhieva S.K."/>
            <person name="Sokolova D.S."/>
            <person name="Tourova T.P."/>
            <person name="Poltaraus A.B."/>
            <person name="Nazina T.N."/>
        </authorList>
    </citation>
    <scope>NUCLEOTIDE SEQUENCE [LARGE SCALE GENOMIC DNA]</scope>
    <source>
        <strain evidence="7 8">1933P</strain>
    </source>
</reference>
<dbReference type="Gene3D" id="1.10.8.60">
    <property type="match status" value="1"/>
</dbReference>
<dbReference type="PROSITE" id="PS00676">
    <property type="entry name" value="SIGMA54_INTERACT_2"/>
    <property type="match status" value="1"/>
</dbReference>
<keyword evidence="8" id="KW-1185">Reference proteome</keyword>
<dbReference type="OrthoDB" id="5411866at2"/>
<dbReference type="NCBIfam" id="TIGR00229">
    <property type="entry name" value="sensory_box"/>
    <property type="match status" value="1"/>
</dbReference>
<dbReference type="Pfam" id="PF25601">
    <property type="entry name" value="AAA_lid_14"/>
    <property type="match status" value="1"/>
</dbReference>
<evidence type="ECO:0000256" key="4">
    <source>
        <dbReference type="ARBA" id="ARBA00023163"/>
    </source>
</evidence>
<keyword evidence="2" id="KW-0067">ATP-binding</keyword>
<feature type="domain" description="Sigma-54 factor interaction" evidence="5">
    <location>
        <begin position="155"/>
        <end position="383"/>
    </location>
</feature>
<dbReference type="InterPro" id="IPR009057">
    <property type="entry name" value="Homeodomain-like_sf"/>
</dbReference>
<dbReference type="PANTHER" id="PTHR32071:SF74">
    <property type="entry name" value="TRANSCRIPTIONAL ACTIVATOR ROCR"/>
    <property type="match status" value="1"/>
</dbReference>
<dbReference type="FunFam" id="3.40.50.300:FF:000006">
    <property type="entry name" value="DNA-binding transcriptional regulator NtrC"/>
    <property type="match status" value="1"/>
</dbReference>
<evidence type="ECO:0000259" key="6">
    <source>
        <dbReference type="PROSITE" id="PS50112"/>
    </source>
</evidence>
<evidence type="ECO:0000259" key="5">
    <source>
        <dbReference type="PROSITE" id="PS50045"/>
    </source>
</evidence>
<evidence type="ECO:0000256" key="3">
    <source>
        <dbReference type="ARBA" id="ARBA00023015"/>
    </source>
</evidence>
<dbReference type="SMART" id="SM00382">
    <property type="entry name" value="AAA"/>
    <property type="match status" value="1"/>
</dbReference>
<keyword evidence="3" id="KW-0805">Transcription regulation</keyword>
<protein>
    <submittedName>
        <fullName evidence="7">PAS domain S-box protein</fullName>
    </submittedName>
</protein>
<dbReference type="GO" id="GO:0005524">
    <property type="term" value="F:ATP binding"/>
    <property type="evidence" value="ECO:0007669"/>
    <property type="project" value="UniProtKB-KW"/>
</dbReference>
<dbReference type="EMBL" id="SRIB01000002">
    <property type="protein sequence ID" value="TFZ41436.1"/>
    <property type="molecule type" value="Genomic_DNA"/>
</dbReference>
<dbReference type="InterPro" id="IPR013656">
    <property type="entry name" value="PAS_4"/>
</dbReference>
<dbReference type="Gene3D" id="3.30.450.20">
    <property type="entry name" value="PAS domain"/>
    <property type="match status" value="1"/>
</dbReference>
<evidence type="ECO:0000256" key="1">
    <source>
        <dbReference type="ARBA" id="ARBA00022741"/>
    </source>
</evidence>
<name>A0A4Z0D936_9FIRM</name>
<dbReference type="InterPro" id="IPR003593">
    <property type="entry name" value="AAA+_ATPase"/>
</dbReference>
<keyword evidence="1" id="KW-0547">Nucleotide-binding</keyword>
<dbReference type="Gene3D" id="3.40.50.300">
    <property type="entry name" value="P-loop containing nucleotide triphosphate hydrolases"/>
    <property type="match status" value="1"/>
</dbReference>
<sequence>MKDTFLRENIFEVLDYLEEGIHIIDASGKSIYYNAFAQMIDGVELKKAIGKHLLEIYPSLDEETSTLLTAIRTGEPILRKEQTFVNYKGEKITTINSTIPIKSKGKILGAIEISRDITQVRELSEKVVDLQSQLFKKNDKISPTNEYAKYTFYDIVGNNKEILKLKALAKKASESDVPVMISGETGTGKELFVHSIHSGSKRRHGPFIAQNCAALPSNLLEGILFGTSKGGFTGAEDRPGLFELANGGTLFLDEINSMPLELQPKLLRVLQDGNVRRVGDTKVKNVDVRIITALNIQPEEAIEKKMLRKDLFYRLNVITLEIPPLRERKDDIETLTNHFIEKYNMLLNKETKGISKKALDLLKSYDWEGNVRELEHLIEGVMSIYDVDIIDIEHLPEKMKRIANKKNKRKFELDLNQVLSETERNLILEALQATDGNISKASEALNIPRQTLQYKIQKYNIELR</sequence>
<keyword evidence="4" id="KW-0804">Transcription</keyword>
<dbReference type="InterPro" id="IPR002197">
    <property type="entry name" value="HTH_Fis"/>
</dbReference>
<dbReference type="PANTHER" id="PTHR32071">
    <property type="entry name" value="TRANSCRIPTIONAL REGULATORY PROTEIN"/>
    <property type="match status" value="1"/>
</dbReference>
<dbReference type="InterPro" id="IPR027417">
    <property type="entry name" value="P-loop_NTPase"/>
</dbReference>
<dbReference type="InterPro" id="IPR025943">
    <property type="entry name" value="Sigma_54_int_dom_ATP-bd_2"/>
</dbReference>
<dbReference type="InterPro" id="IPR025662">
    <property type="entry name" value="Sigma_54_int_dom_ATP-bd_1"/>
</dbReference>
<evidence type="ECO:0000313" key="8">
    <source>
        <dbReference type="Proteomes" id="UP000298381"/>
    </source>
</evidence>
<dbReference type="Pfam" id="PF02954">
    <property type="entry name" value="HTH_8"/>
    <property type="match status" value="1"/>
</dbReference>
<dbReference type="PRINTS" id="PR01590">
    <property type="entry name" value="HTHFIS"/>
</dbReference>
<gene>
    <name evidence="7" type="ORF">E4100_02335</name>
</gene>
<dbReference type="InterPro" id="IPR002078">
    <property type="entry name" value="Sigma_54_int"/>
</dbReference>
<dbReference type="InterPro" id="IPR000014">
    <property type="entry name" value="PAS"/>
</dbReference>
<organism evidence="7 8">
    <name type="scientific">Soehngenia longivitae</name>
    <dbReference type="NCBI Taxonomy" id="2562294"/>
    <lineage>
        <taxon>Bacteria</taxon>
        <taxon>Bacillati</taxon>
        <taxon>Bacillota</taxon>
        <taxon>Tissierellia</taxon>
        <taxon>Tissierellales</taxon>
        <taxon>Tissierellaceae</taxon>
        <taxon>Soehngenia</taxon>
    </lineage>
</organism>
<dbReference type="SUPFAM" id="SSF55785">
    <property type="entry name" value="PYP-like sensor domain (PAS domain)"/>
    <property type="match status" value="1"/>
</dbReference>
<accession>A0A4Z0D936</accession>
<dbReference type="CDD" id="cd00009">
    <property type="entry name" value="AAA"/>
    <property type="match status" value="1"/>
</dbReference>
<dbReference type="Proteomes" id="UP000298381">
    <property type="component" value="Unassembled WGS sequence"/>
</dbReference>
<dbReference type="SUPFAM" id="SSF52540">
    <property type="entry name" value="P-loop containing nucleoside triphosphate hydrolases"/>
    <property type="match status" value="1"/>
</dbReference>
<evidence type="ECO:0000256" key="2">
    <source>
        <dbReference type="ARBA" id="ARBA00022840"/>
    </source>
</evidence>
<dbReference type="RefSeq" id="WP_135270424.1">
    <property type="nucleotide sequence ID" value="NZ_SRIB01000002.1"/>
</dbReference>
<dbReference type="InterPro" id="IPR058031">
    <property type="entry name" value="AAA_lid_NorR"/>
</dbReference>
<evidence type="ECO:0000313" key="7">
    <source>
        <dbReference type="EMBL" id="TFZ41436.1"/>
    </source>
</evidence>
<dbReference type="PROSITE" id="PS50112">
    <property type="entry name" value="PAS"/>
    <property type="match status" value="1"/>
</dbReference>
<dbReference type="Pfam" id="PF08448">
    <property type="entry name" value="PAS_4"/>
    <property type="match status" value="1"/>
</dbReference>
<dbReference type="Gene3D" id="1.10.10.60">
    <property type="entry name" value="Homeodomain-like"/>
    <property type="match status" value="1"/>
</dbReference>
<dbReference type="InterPro" id="IPR035965">
    <property type="entry name" value="PAS-like_dom_sf"/>
</dbReference>
<feature type="domain" description="PAS" evidence="6">
    <location>
        <begin position="6"/>
        <end position="54"/>
    </location>
</feature>
<dbReference type="AlphaFoldDB" id="A0A4Z0D936"/>
<dbReference type="Pfam" id="PF00158">
    <property type="entry name" value="Sigma54_activat"/>
    <property type="match status" value="1"/>
</dbReference>
<dbReference type="GO" id="GO:0043565">
    <property type="term" value="F:sequence-specific DNA binding"/>
    <property type="evidence" value="ECO:0007669"/>
    <property type="project" value="InterPro"/>
</dbReference>
<proteinExistence type="predicted"/>
<dbReference type="SUPFAM" id="SSF46689">
    <property type="entry name" value="Homeodomain-like"/>
    <property type="match status" value="1"/>
</dbReference>
<dbReference type="PROSITE" id="PS00675">
    <property type="entry name" value="SIGMA54_INTERACT_1"/>
    <property type="match status" value="1"/>
</dbReference>
<dbReference type="GO" id="GO:0006355">
    <property type="term" value="P:regulation of DNA-templated transcription"/>
    <property type="evidence" value="ECO:0007669"/>
    <property type="project" value="InterPro"/>
</dbReference>
<dbReference type="PROSITE" id="PS50045">
    <property type="entry name" value="SIGMA54_INTERACT_4"/>
    <property type="match status" value="1"/>
</dbReference>